<dbReference type="AlphaFoldDB" id="A0A6D2IEV3"/>
<protein>
    <submittedName>
        <fullName evidence="1">Uncharacterized protein</fullName>
    </submittedName>
</protein>
<gene>
    <name evidence="1" type="ORF">MERR_LOCUS11796</name>
    <name evidence="2" type="ORF">MERR_LOCUS35180</name>
</gene>
<dbReference type="Proteomes" id="UP000467841">
    <property type="component" value="Unassembled WGS sequence"/>
</dbReference>
<dbReference type="EMBL" id="CACVBM020000888">
    <property type="protein sequence ID" value="CAA7024561.1"/>
    <property type="molecule type" value="Genomic_DNA"/>
</dbReference>
<organism evidence="1 3">
    <name type="scientific">Microthlaspi erraticum</name>
    <dbReference type="NCBI Taxonomy" id="1685480"/>
    <lineage>
        <taxon>Eukaryota</taxon>
        <taxon>Viridiplantae</taxon>
        <taxon>Streptophyta</taxon>
        <taxon>Embryophyta</taxon>
        <taxon>Tracheophyta</taxon>
        <taxon>Spermatophyta</taxon>
        <taxon>Magnoliopsida</taxon>
        <taxon>eudicotyledons</taxon>
        <taxon>Gunneridae</taxon>
        <taxon>Pentapetalae</taxon>
        <taxon>rosids</taxon>
        <taxon>malvids</taxon>
        <taxon>Brassicales</taxon>
        <taxon>Brassicaceae</taxon>
        <taxon>Coluteocarpeae</taxon>
        <taxon>Microthlaspi</taxon>
    </lineage>
</organism>
<evidence type="ECO:0000313" key="2">
    <source>
        <dbReference type="EMBL" id="CAA7047945.1"/>
    </source>
</evidence>
<evidence type="ECO:0000313" key="3">
    <source>
        <dbReference type="Proteomes" id="UP000467841"/>
    </source>
</evidence>
<reference evidence="1 3" key="1">
    <citation type="submission" date="2020-01" db="EMBL/GenBank/DDBJ databases">
        <authorList>
            <person name="Mishra B."/>
        </authorList>
    </citation>
    <scope>NUCLEOTIDE SEQUENCE [LARGE SCALE GENOMIC DNA]</scope>
</reference>
<evidence type="ECO:0000313" key="1">
    <source>
        <dbReference type="EMBL" id="CAA7024561.1"/>
    </source>
</evidence>
<sequence>MSLVGFLITFDKDYFSRMSFLSIRPNVWTSSTKACTKEILMIMCMYREILQFNKTRRHHLEIRLAAQTKR</sequence>
<dbReference type="EMBL" id="CACVBM020001385">
    <property type="protein sequence ID" value="CAA7047945.1"/>
    <property type="molecule type" value="Genomic_DNA"/>
</dbReference>
<name>A0A6D2IEV3_9BRAS</name>
<accession>A0A6D2IEV3</accession>
<keyword evidence="3" id="KW-1185">Reference proteome</keyword>
<proteinExistence type="predicted"/>